<feature type="domain" description="Cytochrome c" evidence="12">
    <location>
        <begin position="329"/>
        <end position="417"/>
    </location>
</feature>
<accession>A0A2K9MI43</accession>
<keyword evidence="3 9" id="KW-0349">Heme</keyword>
<feature type="binding site" description="covalent" evidence="9">
    <location>
        <position position="196"/>
    </location>
    <ligand>
        <name>heme c</name>
        <dbReference type="ChEBI" id="CHEBI:61717"/>
        <label>2</label>
    </ligand>
</feature>
<dbReference type="Gene3D" id="1.10.760.10">
    <property type="entry name" value="Cytochrome c-like domain"/>
    <property type="match status" value="3"/>
</dbReference>
<keyword evidence="7 10" id="KW-0408">Iron</keyword>
<dbReference type="PIRSF" id="PIRSF000018">
    <property type="entry name" value="Mb_ADH_cyt_c"/>
    <property type="match status" value="1"/>
</dbReference>
<protein>
    <submittedName>
        <fullName evidence="13">Cytochrome C oxidase Cbb3</fullName>
    </submittedName>
</protein>
<evidence type="ECO:0000256" key="11">
    <source>
        <dbReference type="SAM" id="Phobius"/>
    </source>
</evidence>
<proteinExistence type="predicted"/>
<evidence type="ECO:0000313" key="13">
    <source>
        <dbReference type="EMBL" id="AUM74696.1"/>
    </source>
</evidence>
<feature type="transmembrane region" description="Helical" evidence="11">
    <location>
        <begin position="449"/>
        <end position="469"/>
    </location>
</feature>
<dbReference type="PANTHER" id="PTHR35008:SF8">
    <property type="entry name" value="ALCOHOL DEHYDROGENASE CYTOCHROME C SUBUNIT"/>
    <property type="match status" value="1"/>
</dbReference>
<name>A0A2K9MI43_9RHOB</name>
<keyword evidence="11" id="KW-1133">Transmembrane helix</keyword>
<feature type="binding site" description="covalent" evidence="9">
    <location>
        <position position="53"/>
    </location>
    <ligand>
        <name>heme c</name>
        <dbReference type="ChEBI" id="CHEBI:61717"/>
        <label>1</label>
    </ligand>
</feature>
<evidence type="ECO:0000256" key="9">
    <source>
        <dbReference type="PIRSR" id="PIRSR000018-50"/>
    </source>
</evidence>
<feature type="binding site" description="covalent" evidence="9">
    <location>
        <position position="342"/>
    </location>
    <ligand>
        <name>heme c</name>
        <dbReference type="ChEBI" id="CHEBI:61717"/>
        <label>3</label>
    </ligand>
</feature>
<sequence length="482" mass="52333">MRSMTRDGPFSHSPLALALGIGLICAGPALSAEGDPDARLIEEGEYIARAGGCMSCHGEDLAGGYVIDSPMGEIVATNISPSVEYGIGDYDRADLERVLRDGVAPDHRLYPAMPFASYRGMRDDDITALYTWLMDQPPVERPLTQKTDLPFPFNIRTGMGLWSAVALGETDRILQDDPQIQRGAYLVDHLGHCGECHTPRNALFAMDQSRYLQGAMIDGWLAPNLTGDPVLGMGAWSTEAIVDYLRDGHSMNVAQAAGPMGDLVEHATSHLHEDDLTAIAVYLQALPSGRDADEATPTQAAFLAPEQGRKPTVLYNQIRTELAEAVQRTDLTPVQAQYLDKCAACHGVDGNGQPSAYYPPLQDNLALRRPDPTNLVQVLVHGISARTLYRAPGMPGFADEMDNAEIATMANYLRVTWGGHQDSQITADDVAAILEGQDPPLLVRLAPPLAWAGIIILLALIGWIVWLVMRRRNNTPAQEPTP</sequence>
<organism evidence="13 14">
    <name type="scientific">Paracoccus jeotgali</name>
    <dbReference type="NCBI Taxonomy" id="2065379"/>
    <lineage>
        <taxon>Bacteria</taxon>
        <taxon>Pseudomonadati</taxon>
        <taxon>Pseudomonadota</taxon>
        <taxon>Alphaproteobacteria</taxon>
        <taxon>Rhodobacterales</taxon>
        <taxon>Paracoccaceae</taxon>
        <taxon>Paracoccus</taxon>
    </lineage>
</organism>
<evidence type="ECO:0000256" key="6">
    <source>
        <dbReference type="ARBA" id="ARBA00022737"/>
    </source>
</evidence>
<dbReference type="AlphaFoldDB" id="A0A2K9MI43"/>
<keyword evidence="2" id="KW-1003">Cell membrane</keyword>
<evidence type="ECO:0000256" key="5">
    <source>
        <dbReference type="ARBA" id="ARBA00022729"/>
    </source>
</evidence>
<evidence type="ECO:0000256" key="4">
    <source>
        <dbReference type="ARBA" id="ARBA00022723"/>
    </source>
</evidence>
<dbReference type="Proteomes" id="UP000234882">
    <property type="component" value="Chromosome"/>
</dbReference>
<keyword evidence="14" id="KW-1185">Reference proteome</keyword>
<comment type="subcellular location">
    <subcellularLocation>
        <location evidence="1">Cell membrane</location>
    </subcellularLocation>
</comment>
<evidence type="ECO:0000313" key="14">
    <source>
        <dbReference type="Proteomes" id="UP000234882"/>
    </source>
</evidence>
<dbReference type="PROSITE" id="PS51007">
    <property type="entry name" value="CYTC"/>
    <property type="match status" value="3"/>
</dbReference>
<dbReference type="GO" id="GO:0005886">
    <property type="term" value="C:plasma membrane"/>
    <property type="evidence" value="ECO:0007669"/>
    <property type="project" value="UniProtKB-SubCell"/>
</dbReference>
<dbReference type="SUPFAM" id="SSF46626">
    <property type="entry name" value="Cytochrome c"/>
    <property type="match status" value="3"/>
</dbReference>
<feature type="binding site" description="axial binding residue" evidence="10">
    <location>
        <position position="197"/>
    </location>
    <ligand>
        <name>heme c</name>
        <dbReference type="ChEBI" id="CHEBI:61717"/>
        <label>2</label>
    </ligand>
    <ligandPart>
        <name>Fe</name>
        <dbReference type="ChEBI" id="CHEBI:18248"/>
    </ligandPart>
</feature>
<comment type="cofactor">
    <cofactor evidence="9">
        <name>heme c</name>
        <dbReference type="ChEBI" id="CHEBI:61717"/>
    </cofactor>
    <text evidence="9">Binds 3 heme c groups covalently per subunit.</text>
</comment>
<feature type="binding site" description="axial binding residue" evidence="10">
    <location>
        <position position="57"/>
    </location>
    <ligand>
        <name>heme c</name>
        <dbReference type="ChEBI" id="CHEBI:61717"/>
        <label>1</label>
    </ligand>
    <ligandPart>
        <name>Fe</name>
        <dbReference type="ChEBI" id="CHEBI:18248"/>
    </ligandPart>
</feature>
<evidence type="ECO:0000259" key="12">
    <source>
        <dbReference type="PROSITE" id="PS51007"/>
    </source>
</evidence>
<evidence type="ECO:0000256" key="7">
    <source>
        <dbReference type="ARBA" id="ARBA00023004"/>
    </source>
</evidence>
<dbReference type="GO" id="GO:0016614">
    <property type="term" value="F:oxidoreductase activity, acting on CH-OH group of donors"/>
    <property type="evidence" value="ECO:0007669"/>
    <property type="project" value="InterPro"/>
</dbReference>
<keyword evidence="6" id="KW-0677">Repeat</keyword>
<dbReference type="GO" id="GO:0005506">
    <property type="term" value="F:iron ion binding"/>
    <property type="evidence" value="ECO:0007669"/>
    <property type="project" value="InterPro"/>
</dbReference>
<dbReference type="GO" id="GO:0009055">
    <property type="term" value="F:electron transfer activity"/>
    <property type="evidence" value="ECO:0007669"/>
    <property type="project" value="InterPro"/>
</dbReference>
<dbReference type="InterPro" id="IPR014353">
    <property type="entry name" value="Membr-bd_ADH_cyt_c"/>
</dbReference>
<keyword evidence="5" id="KW-0732">Signal</keyword>
<dbReference type="KEGG" id="paru:CYR75_10750"/>
<feature type="binding site" description="covalent" evidence="9">
    <location>
        <position position="56"/>
    </location>
    <ligand>
        <name>heme c</name>
        <dbReference type="ChEBI" id="CHEBI:61717"/>
        <label>1</label>
    </ligand>
</feature>
<evidence type="ECO:0000256" key="8">
    <source>
        <dbReference type="ARBA" id="ARBA00023136"/>
    </source>
</evidence>
<dbReference type="GO" id="GO:0020037">
    <property type="term" value="F:heme binding"/>
    <property type="evidence" value="ECO:0007669"/>
    <property type="project" value="InterPro"/>
</dbReference>
<evidence type="ECO:0000256" key="3">
    <source>
        <dbReference type="ARBA" id="ARBA00022617"/>
    </source>
</evidence>
<dbReference type="InterPro" id="IPR009056">
    <property type="entry name" value="Cyt_c-like_dom"/>
</dbReference>
<evidence type="ECO:0000256" key="10">
    <source>
        <dbReference type="PIRSR" id="PIRSR000018-51"/>
    </source>
</evidence>
<feature type="domain" description="Cytochrome c" evidence="12">
    <location>
        <begin position="178"/>
        <end position="287"/>
    </location>
</feature>
<feature type="domain" description="Cytochrome c" evidence="12">
    <location>
        <begin position="39"/>
        <end position="137"/>
    </location>
</feature>
<feature type="binding site" description="covalent" evidence="9">
    <location>
        <position position="193"/>
    </location>
    <ligand>
        <name>heme c</name>
        <dbReference type="ChEBI" id="CHEBI:61717"/>
        <label>2</label>
    </ligand>
</feature>
<feature type="binding site" description="covalent" evidence="9">
    <location>
        <position position="345"/>
    </location>
    <ligand>
        <name>heme c</name>
        <dbReference type="ChEBI" id="CHEBI:61717"/>
        <label>3</label>
    </ligand>
</feature>
<keyword evidence="4 10" id="KW-0479">Metal-binding</keyword>
<evidence type="ECO:0000256" key="1">
    <source>
        <dbReference type="ARBA" id="ARBA00004236"/>
    </source>
</evidence>
<dbReference type="InterPro" id="IPR036909">
    <property type="entry name" value="Cyt_c-like_dom_sf"/>
</dbReference>
<dbReference type="InterPro" id="IPR051459">
    <property type="entry name" value="Cytochrome_c-type_DH"/>
</dbReference>
<dbReference type="EMBL" id="CP025583">
    <property type="protein sequence ID" value="AUM74696.1"/>
    <property type="molecule type" value="Genomic_DNA"/>
</dbReference>
<evidence type="ECO:0000256" key="2">
    <source>
        <dbReference type="ARBA" id="ARBA00022475"/>
    </source>
</evidence>
<feature type="binding site" description="axial binding residue" evidence="10">
    <location>
        <position position="346"/>
    </location>
    <ligand>
        <name>heme c</name>
        <dbReference type="ChEBI" id="CHEBI:61717"/>
        <label>3</label>
    </ligand>
    <ligandPart>
        <name>Fe</name>
        <dbReference type="ChEBI" id="CHEBI:18248"/>
    </ligandPart>
</feature>
<reference evidence="14" key="1">
    <citation type="submission" date="2017-12" db="EMBL/GenBank/DDBJ databases">
        <title>Genomic analysis of Paracoccus sp. CBA4604.</title>
        <authorList>
            <person name="Roh S.W."/>
            <person name="Kim J.Y."/>
            <person name="Kim J.S."/>
        </authorList>
    </citation>
    <scope>NUCLEOTIDE SEQUENCE [LARGE SCALE GENOMIC DNA]</scope>
    <source>
        <strain evidence="14">CBA4604</strain>
    </source>
</reference>
<dbReference type="PANTHER" id="PTHR35008">
    <property type="entry name" value="BLL4482 PROTEIN-RELATED"/>
    <property type="match status" value="1"/>
</dbReference>
<keyword evidence="11" id="KW-0812">Transmembrane</keyword>
<keyword evidence="8 11" id="KW-0472">Membrane</keyword>
<gene>
    <name evidence="13" type="ORF">CYR75_10750</name>
</gene>
<dbReference type="Pfam" id="PF13442">
    <property type="entry name" value="Cytochrome_CBB3"/>
    <property type="match status" value="1"/>
</dbReference>